<dbReference type="Proteomes" id="UP001489902">
    <property type="component" value="Chromosome 3"/>
</dbReference>
<accession>A0ABZ2WYM9</accession>
<gene>
    <name evidence="2" type="ORF">QYS62_006439</name>
</gene>
<dbReference type="EMBL" id="CP151262">
    <property type="protein sequence ID" value="WZH45385.1"/>
    <property type="molecule type" value="Genomic_DNA"/>
</dbReference>
<proteinExistence type="predicted"/>
<organism evidence="2 3">
    <name type="scientific">Fusarium acuminatum</name>
    <dbReference type="NCBI Taxonomy" id="5515"/>
    <lineage>
        <taxon>Eukaryota</taxon>
        <taxon>Fungi</taxon>
        <taxon>Dikarya</taxon>
        <taxon>Ascomycota</taxon>
        <taxon>Pezizomycotina</taxon>
        <taxon>Sordariomycetes</taxon>
        <taxon>Hypocreomycetidae</taxon>
        <taxon>Hypocreales</taxon>
        <taxon>Nectriaceae</taxon>
        <taxon>Fusarium</taxon>
        <taxon>Fusarium tricinctum species complex</taxon>
    </lineage>
</organism>
<protein>
    <submittedName>
        <fullName evidence="2">Uncharacterized protein</fullName>
    </submittedName>
</protein>
<evidence type="ECO:0000313" key="2">
    <source>
        <dbReference type="EMBL" id="WZH45385.1"/>
    </source>
</evidence>
<keyword evidence="3" id="KW-1185">Reference proteome</keyword>
<sequence length="804" mass="92052">MDSAEQAYRAKCRDFFLQRYKARVALTQLGAHPVPNSSVDNVLPFLLNDKQFYQGRIYASSNALSKRGFNIGVLLWEALGMMPNNFMVVCDTMTNIHSSFSTIYQGRDFPDDLKSNLASQEFWGLKPSANNNIYPLEYGLMVFIEEQWSGLAWVYLDNALLAMPDLPKPRDKQSTLASRIKEDKIYDYDEQKETSRAVHVLFSAAGTGKTRQIFDLLRQHWGFYMLAPNLEPTQALSIDVGIIEPRRYFASRDTYTMYEDHPRISEQWKSTTIHVFQPLVVARVALLYEFLRRHPEATPTQWLWLQISCKVLDPFDALYRLFRLVDPDYLGFEPGISIQAEMPGDLVPKCHNLLKDISFEPSGVSLYYCFDEAQYIFQVPEALSMLSDLYNTLTLSFTMSLYRKLGYVERSGELDNTETSPLEIESASDAASRSTSDDMPTINPTLVVSGTSLQIEKLEEILDNLSTYTWGKVEIPVTKWDSYLVHNEFPLITSYMDFWKLYENHLTEIISESEMIRNPQGISLPLLSRSGRPLAFGQKGEEIDLDAMRKWLWKPLETPSVPDILSLLNQACVLLQKHSPQLLAVEEDFSRMDLETLLDHHDSEIIASVLVSQLVLPFHQNANPQLESLGASLLRLLAFYSGLHSDEIATKVREEASRYPVSGRCFREVAGMLHDIFRNIFVRNVISTHSLSQRGRYRWSTIYVEEIMFLTQSQTFRDSSLKDIKLALESGRNTAYNASVAALKSQIRKMKACGNIELAQDLFRAGIRAEIMSMPSIFMKKAMQNWSPTDSHWPSKMERPFVIH</sequence>
<name>A0ABZ2WYM9_9HYPO</name>
<evidence type="ECO:0000256" key="1">
    <source>
        <dbReference type="SAM" id="MobiDB-lite"/>
    </source>
</evidence>
<feature type="compositionally biased region" description="Low complexity" evidence="1">
    <location>
        <begin position="427"/>
        <end position="437"/>
    </location>
</feature>
<reference evidence="2 3" key="1">
    <citation type="submission" date="2024-04" db="EMBL/GenBank/DDBJ databases">
        <title>Complete genome sequence of Fusarium acuminatum.</title>
        <authorList>
            <person name="Lan B."/>
        </authorList>
    </citation>
    <scope>NUCLEOTIDE SEQUENCE [LARGE SCALE GENOMIC DNA]</scope>
    <source>
        <strain evidence="2">1A</strain>
    </source>
</reference>
<feature type="region of interest" description="Disordered" evidence="1">
    <location>
        <begin position="416"/>
        <end position="437"/>
    </location>
</feature>
<evidence type="ECO:0000313" key="3">
    <source>
        <dbReference type="Proteomes" id="UP001489902"/>
    </source>
</evidence>